<comment type="caution">
    <text evidence="2">The sequence shown here is derived from an EMBL/GenBank/DDBJ whole genome shotgun (WGS) entry which is preliminary data.</text>
</comment>
<dbReference type="SUPFAM" id="SSF47240">
    <property type="entry name" value="Ferritin-like"/>
    <property type="match status" value="1"/>
</dbReference>
<dbReference type="CDD" id="cd00657">
    <property type="entry name" value="Ferritin_like"/>
    <property type="match status" value="1"/>
</dbReference>
<proteinExistence type="predicted"/>
<dbReference type="EMBL" id="ATAY01000030">
    <property type="protein sequence ID" value="EPR12227.1"/>
    <property type="molecule type" value="Genomic_DNA"/>
</dbReference>
<dbReference type="Pfam" id="PF02915">
    <property type="entry name" value="Rubrerythrin"/>
    <property type="match status" value="1"/>
</dbReference>
<organism evidence="2 3">
    <name type="scientific">Ruminiclostridium papyrosolvens C7</name>
    <dbReference type="NCBI Taxonomy" id="1330534"/>
    <lineage>
        <taxon>Bacteria</taxon>
        <taxon>Bacillati</taxon>
        <taxon>Bacillota</taxon>
        <taxon>Clostridia</taxon>
        <taxon>Eubacteriales</taxon>
        <taxon>Oscillospiraceae</taxon>
        <taxon>Ruminiclostridium</taxon>
    </lineage>
</organism>
<dbReference type="GO" id="GO:0046872">
    <property type="term" value="F:metal ion binding"/>
    <property type="evidence" value="ECO:0007669"/>
    <property type="project" value="InterPro"/>
</dbReference>
<dbReference type="Gene3D" id="1.20.1260.10">
    <property type="match status" value="1"/>
</dbReference>
<feature type="domain" description="Rubrerythrin diiron-binding" evidence="1">
    <location>
        <begin position="141"/>
        <end position="264"/>
    </location>
</feature>
<dbReference type="GO" id="GO:0016491">
    <property type="term" value="F:oxidoreductase activity"/>
    <property type="evidence" value="ECO:0007669"/>
    <property type="project" value="InterPro"/>
</dbReference>
<dbReference type="InterPro" id="IPR012347">
    <property type="entry name" value="Ferritin-like"/>
</dbReference>
<dbReference type="InterPro" id="IPR009078">
    <property type="entry name" value="Ferritin-like_SF"/>
</dbReference>
<dbReference type="Proteomes" id="UP000016860">
    <property type="component" value="Unassembled WGS sequence"/>
</dbReference>
<sequence>MRNYGNWPYVSSNMMAPGPSNKNAGSGMTNPWIMQPNISPDLQPGYTPHINHEEDMQSEMGNDMMQQGMGKNMMQPGMSPDMMQQGMMQPGMSPDMMQQGMMMQPGMCPDMMQQGMMMQPGMCPDMMQHEKMDADMSEALELIKEAIKGETQDRLFYQYLLDNAPALLDKEIITEIRDNEIKHAKMFRQLYFELTGKTVKPDENVTFEKPRTYCDGLRGALMGETNAVKKYRRILAAMKNRKHINMMVEIITDELRHASLYNLLIHNNDCKY</sequence>
<accession>U4R2A6</accession>
<dbReference type="InterPro" id="IPR003251">
    <property type="entry name" value="Rr_diiron-bd_dom"/>
</dbReference>
<dbReference type="PATRIC" id="fig|1330534.3.peg.1865"/>
<dbReference type="RefSeq" id="WP_020815412.1">
    <property type="nucleotide sequence ID" value="NZ_ATAY01000030.1"/>
</dbReference>
<evidence type="ECO:0000313" key="3">
    <source>
        <dbReference type="Proteomes" id="UP000016860"/>
    </source>
</evidence>
<name>U4R2A6_9FIRM</name>
<protein>
    <submittedName>
        <fullName evidence="2">Rubrerythrin</fullName>
    </submittedName>
</protein>
<dbReference type="OrthoDB" id="573482at2"/>
<reference evidence="2 3" key="1">
    <citation type="journal article" date="2013" name="Genome Announc.">
        <title>Draft Genome Sequence of the Cellulolytic Bacterium Clostridium papyrosolvens C7 (ATCC 700395).</title>
        <authorList>
            <person name="Zepeda V."/>
            <person name="Dassa B."/>
            <person name="Borovok I."/>
            <person name="Lamed R."/>
            <person name="Bayer E.A."/>
            <person name="Cate J.H."/>
        </authorList>
    </citation>
    <scope>NUCLEOTIDE SEQUENCE [LARGE SCALE GENOMIC DNA]</scope>
    <source>
        <strain evidence="2 3">C7</strain>
    </source>
</reference>
<evidence type="ECO:0000259" key="1">
    <source>
        <dbReference type="Pfam" id="PF02915"/>
    </source>
</evidence>
<evidence type="ECO:0000313" key="2">
    <source>
        <dbReference type="EMBL" id="EPR12227.1"/>
    </source>
</evidence>
<dbReference type="STRING" id="1330534.L323_09365"/>
<gene>
    <name evidence="2" type="ORF">L323_09365</name>
</gene>
<dbReference type="AlphaFoldDB" id="U4R2A6"/>